<sequence length="180" mass="20796">MISKDTTHRHGSWVVSFEEIGQPCSCTSPKKIAVLIDGKFLAGRVFWVMSMHLCRPLCHGHSNAICESGAARPQEFDLIYDCRSSDLEDNLHWSDFFFVKLEHCVIFSPIRRRAWNPANTRVFRGAPYTRMTTCKWCKNIEISLYQDFRLCRLLVPCDQGDLDSWAVLSQQKEQTMKSES</sequence>
<dbReference type="EMBL" id="LXTC01000003">
    <property type="protein sequence ID" value="OBA20921.1"/>
    <property type="molecule type" value="Genomic_DNA"/>
</dbReference>
<dbReference type="RefSeq" id="XP_018711431.1">
    <property type="nucleotide sequence ID" value="XM_018854671.1"/>
</dbReference>
<evidence type="ECO:0000313" key="1">
    <source>
        <dbReference type="EMBL" id="OBA20921.1"/>
    </source>
</evidence>
<dbReference type="GeneID" id="30027647"/>
<accession>A0A1A0HA81</accession>
<reference evidence="1 2" key="1">
    <citation type="submission" date="2016-05" db="EMBL/GenBank/DDBJ databases">
        <title>Comparative genomics of biotechnologically important yeasts.</title>
        <authorList>
            <consortium name="DOE Joint Genome Institute"/>
            <person name="Riley R."/>
            <person name="Haridas S."/>
            <person name="Wolfe K.H."/>
            <person name="Lopes M.R."/>
            <person name="Hittinger C.T."/>
            <person name="Goker M."/>
            <person name="Salamov A."/>
            <person name="Wisecaver J."/>
            <person name="Long T.M."/>
            <person name="Aerts A.L."/>
            <person name="Barry K."/>
            <person name="Choi C."/>
            <person name="Clum A."/>
            <person name="Coughlan A.Y."/>
            <person name="Deshpande S."/>
            <person name="Douglass A.P."/>
            <person name="Hanson S.J."/>
            <person name="Klenk H.-P."/>
            <person name="LaButti K."/>
            <person name="Lapidus A."/>
            <person name="Lindquist E."/>
            <person name="Lipzen A."/>
            <person name="Meier-kolthoff J.P."/>
            <person name="Ohm R.A."/>
            <person name="Otillar R.P."/>
            <person name="Pangilinan J."/>
            <person name="Peng Y."/>
            <person name="Rokas A."/>
            <person name="Rosa C.A."/>
            <person name="Scheuner C."/>
            <person name="Sibirny A.A."/>
            <person name="Slot J.C."/>
            <person name="Stielow J.B."/>
            <person name="Sun H."/>
            <person name="Kurtzman C.P."/>
            <person name="Blackwell M."/>
            <person name="Grigoriev I.V."/>
            <person name="Jeffries T.W."/>
        </authorList>
    </citation>
    <scope>NUCLEOTIDE SEQUENCE [LARGE SCALE GENOMIC DNA]</scope>
    <source>
        <strain evidence="1 2">NRRL YB-4993</strain>
    </source>
</reference>
<name>A0A1A0HA81_9ASCO</name>
<comment type="caution">
    <text evidence="1">The sequence shown here is derived from an EMBL/GenBank/DDBJ whole genome shotgun (WGS) entry which is preliminary data.</text>
</comment>
<dbReference type="AlphaFoldDB" id="A0A1A0HA81"/>
<gene>
    <name evidence="1" type="ORF">METBIDRAFT_167299</name>
</gene>
<protein>
    <submittedName>
        <fullName evidence="1">Uncharacterized protein</fullName>
    </submittedName>
</protein>
<dbReference type="Proteomes" id="UP000092555">
    <property type="component" value="Unassembled WGS sequence"/>
</dbReference>
<proteinExistence type="predicted"/>
<organism evidence="1 2">
    <name type="scientific">Metschnikowia bicuspidata var. bicuspidata NRRL YB-4993</name>
    <dbReference type="NCBI Taxonomy" id="869754"/>
    <lineage>
        <taxon>Eukaryota</taxon>
        <taxon>Fungi</taxon>
        <taxon>Dikarya</taxon>
        <taxon>Ascomycota</taxon>
        <taxon>Saccharomycotina</taxon>
        <taxon>Pichiomycetes</taxon>
        <taxon>Metschnikowiaceae</taxon>
        <taxon>Metschnikowia</taxon>
    </lineage>
</organism>
<evidence type="ECO:0000313" key="2">
    <source>
        <dbReference type="Proteomes" id="UP000092555"/>
    </source>
</evidence>
<keyword evidence="2" id="KW-1185">Reference proteome</keyword>